<accession>A0A922SNI6</accession>
<name>A0A922SNI6_SPOEX</name>
<evidence type="ECO:0000313" key="4">
    <source>
        <dbReference type="Proteomes" id="UP000814243"/>
    </source>
</evidence>
<feature type="signal peptide" evidence="2">
    <location>
        <begin position="1"/>
        <end position="16"/>
    </location>
</feature>
<feature type="region of interest" description="Disordered" evidence="1">
    <location>
        <begin position="132"/>
        <end position="154"/>
    </location>
</feature>
<evidence type="ECO:0000256" key="1">
    <source>
        <dbReference type="SAM" id="MobiDB-lite"/>
    </source>
</evidence>
<dbReference type="Proteomes" id="UP000814243">
    <property type="component" value="Unassembled WGS sequence"/>
</dbReference>
<organism evidence="3 4">
    <name type="scientific">Spodoptera exigua</name>
    <name type="common">Beet armyworm</name>
    <name type="synonym">Noctua fulgens</name>
    <dbReference type="NCBI Taxonomy" id="7107"/>
    <lineage>
        <taxon>Eukaryota</taxon>
        <taxon>Metazoa</taxon>
        <taxon>Ecdysozoa</taxon>
        <taxon>Arthropoda</taxon>
        <taxon>Hexapoda</taxon>
        <taxon>Insecta</taxon>
        <taxon>Pterygota</taxon>
        <taxon>Neoptera</taxon>
        <taxon>Endopterygota</taxon>
        <taxon>Lepidoptera</taxon>
        <taxon>Glossata</taxon>
        <taxon>Ditrysia</taxon>
        <taxon>Noctuoidea</taxon>
        <taxon>Noctuidae</taxon>
        <taxon>Amphipyrinae</taxon>
        <taxon>Spodoptera</taxon>
    </lineage>
</organism>
<dbReference type="EMBL" id="JACEFF010000093">
    <property type="protein sequence ID" value="KAH9644240.1"/>
    <property type="molecule type" value="Genomic_DNA"/>
</dbReference>
<gene>
    <name evidence="3" type="ORF">HF086_003739</name>
</gene>
<evidence type="ECO:0000256" key="2">
    <source>
        <dbReference type="SAM" id="SignalP"/>
    </source>
</evidence>
<sequence>MIAILLCVFIIPQSLGKDILYKYLDEESLKPLPDNYDIHKIPYLNEQQIPDDIPIEVEEISVYPEPTIKIDRPHIPTYYLDRWNYYQSLFPRVKPSIPVALKWEDIEEIPVSDTTKLHHTSLQMPIHESTPYPRKYRLHTSPTTTRAPVEEEEHTTLAPVAKDHLKQETSGDSNDVAAKPVLDGNSPYEIIKKPVYRGSYKFSWDDINDMHKPSPPKMSELKVNPNRGHQQTTHNPINHEISHPPIDHTVPPVPTLSPWYDGYGK</sequence>
<protein>
    <submittedName>
        <fullName evidence="3">Uncharacterized protein</fullName>
    </submittedName>
</protein>
<feature type="chain" id="PRO_5037955337" evidence="2">
    <location>
        <begin position="17"/>
        <end position="265"/>
    </location>
</feature>
<proteinExistence type="predicted"/>
<keyword evidence="2" id="KW-0732">Signal</keyword>
<evidence type="ECO:0000313" key="3">
    <source>
        <dbReference type="EMBL" id="KAH9644240.1"/>
    </source>
</evidence>
<comment type="caution">
    <text evidence="3">The sequence shown here is derived from an EMBL/GenBank/DDBJ whole genome shotgun (WGS) entry which is preliminary data.</text>
</comment>
<reference evidence="3" key="1">
    <citation type="journal article" date="2021" name="G3 (Bethesda)">
        <title>Genome and transcriptome analysis of the beet armyworm Spodoptera exigua reveals targets for pest control. .</title>
        <authorList>
            <person name="Simon S."/>
            <person name="Breeschoten T."/>
            <person name="Jansen H.J."/>
            <person name="Dirks R.P."/>
            <person name="Schranz M.E."/>
            <person name="Ros V.I.D."/>
        </authorList>
    </citation>
    <scope>NUCLEOTIDE SEQUENCE</scope>
    <source>
        <strain evidence="3">TB_SE_WUR_2020</strain>
    </source>
</reference>
<dbReference type="AlphaFoldDB" id="A0A922SNI6"/>
<feature type="region of interest" description="Disordered" evidence="1">
    <location>
        <begin position="242"/>
        <end position="265"/>
    </location>
</feature>